<reference evidence="7" key="1">
    <citation type="submission" date="2023-03" db="EMBL/GenBank/DDBJ databases">
        <authorList>
            <person name="Steffen K."/>
            <person name="Cardenas P."/>
        </authorList>
    </citation>
    <scope>NUCLEOTIDE SEQUENCE</scope>
</reference>
<protein>
    <recommendedName>
        <fullName evidence="5">E3 ubiquitin-protein ligase</fullName>
        <ecNumber evidence="5">2.3.2.27</ecNumber>
    </recommendedName>
</protein>
<dbReference type="Pfam" id="PF18102">
    <property type="entry name" value="DTC"/>
    <property type="match status" value="1"/>
</dbReference>
<dbReference type="Proteomes" id="UP001174909">
    <property type="component" value="Unassembled WGS sequence"/>
</dbReference>
<dbReference type="AlphaFoldDB" id="A0AA35WM86"/>
<keyword evidence="5" id="KW-0862">Zinc</keyword>
<comment type="pathway">
    <text evidence="2 5">Protein modification; protein ubiquitination.</text>
</comment>
<feature type="domain" description="Deltex C-terminal" evidence="6">
    <location>
        <begin position="1"/>
        <end position="79"/>
    </location>
</feature>
<evidence type="ECO:0000256" key="3">
    <source>
        <dbReference type="ARBA" id="ARBA00022679"/>
    </source>
</evidence>
<dbReference type="GO" id="GO:0016567">
    <property type="term" value="P:protein ubiquitination"/>
    <property type="evidence" value="ECO:0007669"/>
    <property type="project" value="UniProtKB-UniRule"/>
</dbReference>
<dbReference type="PANTHER" id="PTHR12622">
    <property type="entry name" value="DELTEX-RELATED"/>
    <property type="match status" value="1"/>
</dbReference>
<keyword evidence="4 5" id="KW-0479">Metal-binding</keyword>
<comment type="similarity">
    <text evidence="5">Belongs to the Deltex family.</text>
</comment>
<evidence type="ECO:0000259" key="6">
    <source>
        <dbReference type="Pfam" id="PF18102"/>
    </source>
</evidence>
<gene>
    <name evidence="7" type="ORF">GBAR_LOCUS15295</name>
</gene>
<evidence type="ECO:0000256" key="5">
    <source>
        <dbReference type="RuleBase" id="RU367105"/>
    </source>
</evidence>
<comment type="caution">
    <text evidence="7">The sequence shown here is derived from an EMBL/GenBank/DDBJ whole genome shotgun (WGS) entry which is preliminary data.</text>
</comment>
<dbReference type="EC" id="2.3.2.27" evidence="5"/>
<dbReference type="InterPro" id="IPR039399">
    <property type="entry name" value="Deltex_C_sf"/>
</dbReference>
<keyword evidence="8" id="KW-1185">Reference proteome</keyword>
<dbReference type="Gene3D" id="3.30.390.130">
    <property type="match status" value="1"/>
</dbReference>
<dbReference type="GO" id="GO:0008270">
    <property type="term" value="F:zinc ion binding"/>
    <property type="evidence" value="ECO:0007669"/>
    <property type="project" value="UniProtKB-KW"/>
</dbReference>
<evidence type="ECO:0000256" key="2">
    <source>
        <dbReference type="ARBA" id="ARBA00004906"/>
    </source>
</evidence>
<accession>A0AA35WM86</accession>
<dbReference type="GO" id="GO:0007219">
    <property type="term" value="P:Notch signaling pathway"/>
    <property type="evidence" value="ECO:0007669"/>
    <property type="project" value="InterPro"/>
</dbReference>
<evidence type="ECO:0000313" key="7">
    <source>
        <dbReference type="EMBL" id="CAI8026648.1"/>
    </source>
</evidence>
<keyword evidence="5" id="KW-0863">Zinc-finger</keyword>
<dbReference type="InterPro" id="IPR039396">
    <property type="entry name" value="Deltex_C"/>
</dbReference>
<evidence type="ECO:0000313" key="8">
    <source>
        <dbReference type="Proteomes" id="UP001174909"/>
    </source>
</evidence>
<dbReference type="GO" id="GO:0061630">
    <property type="term" value="F:ubiquitin protein ligase activity"/>
    <property type="evidence" value="ECO:0007669"/>
    <property type="project" value="UniProtKB-UniRule"/>
</dbReference>
<dbReference type="GO" id="GO:0005737">
    <property type="term" value="C:cytoplasm"/>
    <property type="evidence" value="ECO:0007669"/>
    <property type="project" value="UniProtKB-SubCell"/>
</dbReference>
<proteinExistence type="inferred from homology"/>
<name>A0AA35WM86_GEOBA</name>
<evidence type="ECO:0000256" key="1">
    <source>
        <dbReference type="ARBA" id="ARBA00000900"/>
    </source>
</evidence>
<dbReference type="EMBL" id="CASHTH010002225">
    <property type="protein sequence ID" value="CAI8026648.1"/>
    <property type="molecule type" value="Genomic_DNA"/>
</dbReference>
<comment type="catalytic activity">
    <reaction evidence="1 5">
        <text>S-ubiquitinyl-[E2 ubiquitin-conjugating enzyme]-L-cysteine + [acceptor protein]-L-lysine = [E2 ubiquitin-conjugating enzyme]-L-cysteine + N(6)-ubiquitinyl-[acceptor protein]-L-lysine.</text>
        <dbReference type="EC" id="2.3.2.27"/>
    </reaction>
</comment>
<dbReference type="InterPro" id="IPR039398">
    <property type="entry name" value="Deltex_fam"/>
</dbReference>
<sequence length="89" mass="9897">MCYLPDTEKGQKVLRLLQVAWERKLTFTIGTSVTTGATDTVVWNEIHHKTESSSNHSGHGYPDPNYLDNVLMELSLQGVTESDSSDDSL</sequence>
<keyword evidence="3 5" id="KW-0808">Transferase</keyword>
<keyword evidence="5" id="KW-0963">Cytoplasm</keyword>
<evidence type="ECO:0000256" key="4">
    <source>
        <dbReference type="ARBA" id="ARBA00022723"/>
    </source>
</evidence>
<organism evidence="7 8">
    <name type="scientific">Geodia barretti</name>
    <name type="common">Barrett's horny sponge</name>
    <dbReference type="NCBI Taxonomy" id="519541"/>
    <lineage>
        <taxon>Eukaryota</taxon>
        <taxon>Metazoa</taxon>
        <taxon>Porifera</taxon>
        <taxon>Demospongiae</taxon>
        <taxon>Heteroscleromorpha</taxon>
        <taxon>Tetractinellida</taxon>
        <taxon>Astrophorina</taxon>
        <taxon>Geodiidae</taxon>
        <taxon>Geodia</taxon>
    </lineage>
</organism>
<comment type="subcellular location">
    <subcellularLocation>
        <location evidence="5">Cytoplasm</location>
    </subcellularLocation>
</comment>